<protein>
    <submittedName>
        <fullName evidence="1">Uncharacterized protein</fullName>
    </submittedName>
</protein>
<evidence type="ECO:0000313" key="2">
    <source>
        <dbReference type="Proteomes" id="UP000003980"/>
    </source>
</evidence>
<evidence type="ECO:0000313" key="1">
    <source>
        <dbReference type="EMBL" id="EHP70200.1"/>
    </source>
</evidence>
<accession>H2C1S9</accession>
<sequence length="51" mass="5836">MRKLALLILNSTTAVIRFCLDFKAKPNEKSHSCCLLQLTLFPGYELTFMSK</sequence>
<keyword evidence="2" id="KW-1185">Reference proteome</keyword>
<reference evidence="1 2" key="1">
    <citation type="submission" date="2012-01" db="EMBL/GenBank/DDBJ databases">
        <title>Improved High-Quality Draft sequence of Metallosphaera yellowstonensis MK1.</title>
        <authorList>
            <consortium name="US DOE Joint Genome Institute"/>
            <person name="Lucas S."/>
            <person name="Han J."/>
            <person name="Cheng J.-F."/>
            <person name="Goodwin L."/>
            <person name="Pitluck S."/>
            <person name="Peters L."/>
            <person name="Teshima H."/>
            <person name="Detter J.C."/>
            <person name="Han C."/>
            <person name="Tapia R."/>
            <person name="Land M."/>
            <person name="Hauser L."/>
            <person name="Kyrpides N."/>
            <person name="Kozubal M."/>
            <person name="Macur R.E."/>
            <person name="Jay Z."/>
            <person name="Inskeep W."/>
            <person name="Woyke T."/>
        </authorList>
    </citation>
    <scope>NUCLEOTIDE SEQUENCE [LARGE SCALE GENOMIC DNA]</scope>
    <source>
        <strain evidence="1 2">MK1</strain>
    </source>
</reference>
<dbReference type="AlphaFoldDB" id="H2C1S9"/>
<dbReference type="Proteomes" id="UP000003980">
    <property type="component" value="Unassembled WGS sequence"/>
</dbReference>
<name>H2C1S9_9CREN</name>
<proteinExistence type="predicted"/>
<dbReference type="EMBL" id="JH597761">
    <property type="protein sequence ID" value="EHP70200.1"/>
    <property type="molecule type" value="Genomic_DNA"/>
</dbReference>
<dbReference type="HOGENOM" id="CLU_3094177_0_0_2"/>
<organism evidence="1 2">
    <name type="scientific">Metallosphaera yellowstonensis MK1</name>
    <dbReference type="NCBI Taxonomy" id="671065"/>
    <lineage>
        <taxon>Archaea</taxon>
        <taxon>Thermoproteota</taxon>
        <taxon>Thermoprotei</taxon>
        <taxon>Sulfolobales</taxon>
        <taxon>Sulfolobaceae</taxon>
        <taxon>Metallosphaera</taxon>
    </lineage>
</organism>
<gene>
    <name evidence="1" type="ORF">MetMK1DRAFT_00007020</name>
</gene>